<feature type="compositionally biased region" description="Gly residues" evidence="1">
    <location>
        <begin position="999"/>
        <end position="1013"/>
    </location>
</feature>
<feature type="region of interest" description="Disordered" evidence="1">
    <location>
        <begin position="405"/>
        <end position="447"/>
    </location>
</feature>
<name>A0A150GX18_GONPE</name>
<proteinExistence type="predicted"/>
<feature type="compositionally biased region" description="Low complexity" evidence="1">
    <location>
        <begin position="615"/>
        <end position="625"/>
    </location>
</feature>
<keyword evidence="3" id="KW-1185">Reference proteome</keyword>
<feature type="compositionally biased region" description="Low complexity" evidence="1">
    <location>
        <begin position="919"/>
        <end position="969"/>
    </location>
</feature>
<dbReference type="AlphaFoldDB" id="A0A150GX18"/>
<feature type="region of interest" description="Disordered" evidence="1">
    <location>
        <begin position="79"/>
        <end position="100"/>
    </location>
</feature>
<feature type="compositionally biased region" description="Low complexity" evidence="1">
    <location>
        <begin position="38"/>
        <end position="53"/>
    </location>
</feature>
<feature type="compositionally biased region" description="Pro residues" evidence="1">
    <location>
        <begin position="838"/>
        <end position="848"/>
    </location>
</feature>
<gene>
    <name evidence="2" type="ORF">GPECTOR_5g80</name>
</gene>
<evidence type="ECO:0000313" key="2">
    <source>
        <dbReference type="EMBL" id="KXZ54427.1"/>
    </source>
</evidence>
<feature type="region of interest" description="Disordered" evidence="1">
    <location>
        <begin position="690"/>
        <end position="735"/>
    </location>
</feature>
<evidence type="ECO:0000256" key="1">
    <source>
        <dbReference type="SAM" id="MobiDB-lite"/>
    </source>
</evidence>
<feature type="region of interest" description="Disordered" evidence="1">
    <location>
        <begin position="826"/>
        <end position="1054"/>
    </location>
</feature>
<feature type="compositionally biased region" description="Gly residues" evidence="1">
    <location>
        <begin position="1030"/>
        <end position="1043"/>
    </location>
</feature>
<comment type="caution">
    <text evidence="2">The sequence shown here is derived from an EMBL/GenBank/DDBJ whole genome shotgun (WGS) entry which is preliminary data.</text>
</comment>
<feature type="region of interest" description="Disordered" evidence="1">
    <location>
        <begin position="500"/>
        <end position="536"/>
    </location>
</feature>
<dbReference type="Proteomes" id="UP000075714">
    <property type="component" value="Unassembled WGS sequence"/>
</dbReference>
<reference evidence="3" key="1">
    <citation type="journal article" date="2016" name="Nat. Commun.">
        <title>The Gonium pectorale genome demonstrates co-option of cell cycle regulation during the evolution of multicellularity.</title>
        <authorList>
            <person name="Hanschen E.R."/>
            <person name="Marriage T.N."/>
            <person name="Ferris P.J."/>
            <person name="Hamaji T."/>
            <person name="Toyoda A."/>
            <person name="Fujiyama A."/>
            <person name="Neme R."/>
            <person name="Noguchi H."/>
            <person name="Minakuchi Y."/>
            <person name="Suzuki M."/>
            <person name="Kawai-Toyooka H."/>
            <person name="Smith D.R."/>
            <person name="Sparks H."/>
            <person name="Anderson J."/>
            <person name="Bakaric R."/>
            <person name="Luria V."/>
            <person name="Karger A."/>
            <person name="Kirschner M.W."/>
            <person name="Durand P.M."/>
            <person name="Michod R.E."/>
            <person name="Nozaki H."/>
            <person name="Olson B.J."/>
        </authorList>
    </citation>
    <scope>NUCLEOTIDE SEQUENCE [LARGE SCALE GENOMIC DNA]</scope>
    <source>
        <strain evidence="3">NIES-2863</strain>
    </source>
</reference>
<feature type="compositionally biased region" description="Gly residues" evidence="1">
    <location>
        <begin position="90"/>
        <end position="100"/>
    </location>
</feature>
<evidence type="ECO:0000313" key="3">
    <source>
        <dbReference type="Proteomes" id="UP000075714"/>
    </source>
</evidence>
<feature type="compositionally biased region" description="Gly residues" evidence="1">
    <location>
        <begin position="305"/>
        <end position="316"/>
    </location>
</feature>
<organism evidence="2 3">
    <name type="scientific">Gonium pectorale</name>
    <name type="common">Green alga</name>
    <dbReference type="NCBI Taxonomy" id="33097"/>
    <lineage>
        <taxon>Eukaryota</taxon>
        <taxon>Viridiplantae</taxon>
        <taxon>Chlorophyta</taxon>
        <taxon>core chlorophytes</taxon>
        <taxon>Chlorophyceae</taxon>
        <taxon>CS clade</taxon>
        <taxon>Chlamydomonadales</taxon>
        <taxon>Volvocaceae</taxon>
        <taxon>Gonium</taxon>
    </lineage>
</organism>
<accession>A0A150GX18</accession>
<feature type="region of interest" description="Disordered" evidence="1">
    <location>
        <begin position="23"/>
        <end position="53"/>
    </location>
</feature>
<dbReference type="EMBL" id="LSYV01000006">
    <property type="protein sequence ID" value="KXZ54427.1"/>
    <property type="molecule type" value="Genomic_DNA"/>
</dbReference>
<feature type="compositionally biased region" description="Basic and acidic residues" evidence="1">
    <location>
        <begin position="648"/>
        <end position="662"/>
    </location>
</feature>
<feature type="region of interest" description="Disordered" evidence="1">
    <location>
        <begin position="265"/>
        <end position="322"/>
    </location>
</feature>
<feature type="region of interest" description="Disordered" evidence="1">
    <location>
        <begin position="615"/>
        <end position="678"/>
    </location>
</feature>
<feature type="compositionally biased region" description="Gly residues" evidence="1">
    <location>
        <begin position="500"/>
        <end position="515"/>
    </location>
</feature>
<sequence length="1054" mass="101126">MEIVPAASHAVYGAGHWTAHAAPAHTMPGGGGGGSAGGWDAAPTTRLRPAPATRNDVSAAEAAVAAAARLRLSAFVQARERSPEPPAGSDGRGCGGGGGGGGVGRGGAELLAAATAAAAIAGSGASVVYGDRHAALPPVLPPPPAVQRLSVLRTAVGHSMAETGACDEKFKHDAPAQAAGGGGQAVAGSAELQVVSSDRAVPPAPPAPSTSLPLYCFPGDGNDSIYDSEPSHTTALAAAAAASRWSALDADDDYCTEPSLGCQLEGGAGGSAPPALRAARQTGEHSASPSAPLPAVGGSHLTSSGFGGGGGGGGGAPAPSADSRAVDRYGTLLLSSAGWRCTELYDMRESLHLAGLSGALGSIGTPRTSDSSTPDVLRALITSNASGEGAVASAIAAAAASPAAAPRSSDRTGHSAPLQPFSPFSRLAPSGRGPAPSPSSPVAPRERLSLDLDPRVRFLRVSDPRVAAAGLSAPIVPLSPLSPQSPAANRRCSLEAAAEGGGDVSVGGAAGGGGAEASTRRCGARSAGPRGTHSSSVVRLQYADGTQGDAATAGGGGGGGADDRLEFTMMSSQASVNAALEQERQQQRQRQQLKDAGGGWKTALEGLRKQVTTGAVAAAARSGPPARGGGSGLRGLSTSLRRILSVNRGRDGDGGTGRRSDESPSAAGPAPWGMGGGRLAAGGSVIAAARLPPASPSGGRRSLDNPTVKGPGRGGAVPCQRSAPQGRVPAAALSGGPAPGATECMGGGEAAEAAGAAAFPLDESPAAAMSAAAWGASLAGGAAAAAAAATIGLPRSASASQLRQSGGLGAAPAAAAAALRVAKAPSRLALKSSRRAPQTPPPPPPPPSTAQAPSDPELAYGAAGRSGETPGRGRCTGGEETAAARPPNPGSASTDGVWRCAGDIGNSDGGEEAGFGPSAGRVGCAAPPAGGVGRGAPAVAKSPASQQPAAATEAATAVTTAGSTAGGAASRKCSSASGDGIAGFVDGTTAAAVRERGRGSSGGSGSGSGGGGKRGLRSLLRSLMGRKGGRGQVGAGPADGGVGRTDSAGGPQQL</sequence>
<feature type="compositionally biased region" description="Gly residues" evidence="1">
    <location>
        <begin position="28"/>
        <end position="37"/>
    </location>
</feature>
<protein>
    <submittedName>
        <fullName evidence="2">Uncharacterized protein</fullName>
    </submittedName>
</protein>